<evidence type="ECO:0000256" key="3">
    <source>
        <dbReference type="ARBA" id="ARBA00022801"/>
    </source>
</evidence>
<keyword evidence="6" id="KW-0539">Nucleus</keyword>
<comment type="subcellular location">
    <subcellularLocation>
        <location evidence="1">Nucleus</location>
    </subcellularLocation>
</comment>
<keyword evidence="2" id="KW-0547">Nucleotide-binding</keyword>
<evidence type="ECO:0000259" key="8">
    <source>
        <dbReference type="PROSITE" id="PS51194"/>
    </source>
</evidence>
<dbReference type="SMART" id="SM00487">
    <property type="entry name" value="DEXDc"/>
    <property type="match status" value="1"/>
</dbReference>
<evidence type="ECO:0000313" key="10">
    <source>
        <dbReference type="Proteomes" id="UP000230069"/>
    </source>
</evidence>
<name>A0A2G5CJT3_AQUCA</name>
<evidence type="ECO:0000256" key="2">
    <source>
        <dbReference type="ARBA" id="ARBA00022741"/>
    </source>
</evidence>
<dbReference type="GO" id="GO:0004386">
    <property type="term" value="F:helicase activity"/>
    <property type="evidence" value="ECO:0007669"/>
    <property type="project" value="UniProtKB-KW"/>
</dbReference>
<dbReference type="PANTHER" id="PTHR45821">
    <property type="entry name" value="SNF2 DOMAIN-CONTAINING PROTEIN CLASSY 2-RELATED"/>
    <property type="match status" value="1"/>
</dbReference>
<dbReference type="InterPro" id="IPR000330">
    <property type="entry name" value="SNF2_N"/>
</dbReference>
<gene>
    <name evidence="9" type="ORF">AQUCO_05300126v1</name>
</gene>
<dbReference type="STRING" id="218851.A0A2G5CJT3"/>
<dbReference type="InterPro" id="IPR049730">
    <property type="entry name" value="SNF2/RAD54-like_C"/>
</dbReference>
<evidence type="ECO:0000256" key="6">
    <source>
        <dbReference type="ARBA" id="ARBA00023242"/>
    </source>
</evidence>
<sequence length="706" mass="81415">MSYGYIIRNHDFYLNEEVGIKCRYCPFVQLEIKYILPALDTYRSKRVPKKKMYTSESEFSMWEAFHDVHGNSLGSSVHGKGTVWDIFPQVRENMYQHQQEGFEFLWTNVAGGTEIDVIKKSLHNENIGGCMISHAPGTGKTFLTIAFIRSYMEVFKECRPVIMAPACMLLTWEEEFKKWGVDIPFHNYNSQELTGKEDEVACRMIQGRSHSQKMIRLVKLLSWSKERSILGISYSMFEKDAGEKSVTGKGKKKQREIPYVNKDEEKETKELRRILLEKPSMVILDEGHTPRNSRSQIWKALGNIKTEKRIILSGTPFQNNFDELYNTLCLVRPQFAERFTTGQTSSHTRQNARGVWTSLTNAIGKDNGKDLLEEIRALIDPFVHVHRGSILKESLPGLRSCVVVLRPLPLQRELLEGLKDIQQIFLLEHCVSCVSIHPSLLISCGSSSYENSSIDEVHEEQLSIQQKRNSKSGRRDKIATQENSELLRRYAKDSIDKIKSDEFRLDPDQGVKTRFLMELIRLCEVLKEKVLVFCQYKYPFVLIKGQLKHHFNWTEGEEVLQIIGDYTFNQRQSIINVFNDPCSKARVLLATVGTCSEGINLIGASRVVLLDVLWNPSVERQAISRAYRLGQKKVVYTYHLIAYGTMEEDKYDRQVHKDQLSELVFHGDKEEDPSIIRDDKILEEMVGNKELRSIFKQIHVPAEPDT</sequence>
<dbReference type="EMBL" id="KZ305070">
    <property type="protein sequence ID" value="PIA31087.1"/>
    <property type="molecule type" value="Genomic_DNA"/>
</dbReference>
<keyword evidence="10" id="KW-1185">Reference proteome</keyword>
<evidence type="ECO:0000313" key="9">
    <source>
        <dbReference type="EMBL" id="PIA31087.1"/>
    </source>
</evidence>
<dbReference type="GO" id="GO:0005634">
    <property type="term" value="C:nucleus"/>
    <property type="evidence" value="ECO:0007669"/>
    <property type="project" value="UniProtKB-SubCell"/>
</dbReference>
<dbReference type="SUPFAM" id="SSF52540">
    <property type="entry name" value="P-loop containing nucleoside triphosphate hydrolases"/>
    <property type="match status" value="2"/>
</dbReference>
<feature type="domain" description="Helicase C-terminal" evidence="8">
    <location>
        <begin position="518"/>
        <end position="676"/>
    </location>
</feature>
<feature type="domain" description="Helicase ATP-binding" evidence="7">
    <location>
        <begin position="121"/>
        <end position="334"/>
    </location>
</feature>
<evidence type="ECO:0000256" key="1">
    <source>
        <dbReference type="ARBA" id="ARBA00004123"/>
    </source>
</evidence>
<dbReference type="Pfam" id="PF00271">
    <property type="entry name" value="Helicase_C"/>
    <property type="match status" value="1"/>
</dbReference>
<dbReference type="InParanoid" id="A0A2G5CJT3"/>
<reference evidence="9 10" key="1">
    <citation type="submission" date="2017-09" db="EMBL/GenBank/DDBJ databases">
        <title>WGS assembly of Aquilegia coerulea Goldsmith.</title>
        <authorList>
            <person name="Hodges S."/>
            <person name="Kramer E."/>
            <person name="Nordborg M."/>
            <person name="Tomkins J."/>
            <person name="Borevitz J."/>
            <person name="Derieg N."/>
            <person name="Yan J."/>
            <person name="Mihaltcheva S."/>
            <person name="Hayes R.D."/>
            <person name="Rokhsar D."/>
        </authorList>
    </citation>
    <scope>NUCLEOTIDE SEQUENCE [LARGE SCALE GENOMIC DNA]</scope>
    <source>
        <strain evidence="10">cv. Goldsmith</strain>
    </source>
</reference>
<evidence type="ECO:0000256" key="5">
    <source>
        <dbReference type="ARBA" id="ARBA00022840"/>
    </source>
</evidence>
<dbReference type="GO" id="GO:0005524">
    <property type="term" value="F:ATP binding"/>
    <property type="evidence" value="ECO:0007669"/>
    <property type="project" value="UniProtKB-KW"/>
</dbReference>
<dbReference type="CDD" id="cd18793">
    <property type="entry name" value="SF2_C_SNF"/>
    <property type="match status" value="1"/>
</dbReference>
<organism evidence="9 10">
    <name type="scientific">Aquilegia coerulea</name>
    <name type="common">Rocky mountain columbine</name>
    <dbReference type="NCBI Taxonomy" id="218851"/>
    <lineage>
        <taxon>Eukaryota</taxon>
        <taxon>Viridiplantae</taxon>
        <taxon>Streptophyta</taxon>
        <taxon>Embryophyta</taxon>
        <taxon>Tracheophyta</taxon>
        <taxon>Spermatophyta</taxon>
        <taxon>Magnoliopsida</taxon>
        <taxon>Ranunculales</taxon>
        <taxon>Ranunculaceae</taxon>
        <taxon>Thalictroideae</taxon>
        <taxon>Aquilegia</taxon>
    </lineage>
</organism>
<dbReference type="GO" id="GO:0080188">
    <property type="term" value="P:gene silencing by siRNA-directed DNA methylation"/>
    <property type="evidence" value="ECO:0007669"/>
    <property type="project" value="InterPro"/>
</dbReference>
<proteinExistence type="predicted"/>
<keyword evidence="5" id="KW-0067">ATP-binding</keyword>
<dbReference type="Proteomes" id="UP000230069">
    <property type="component" value="Unassembled WGS sequence"/>
</dbReference>
<dbReference type="FunCoup" id="A0A2G5CJT3">
    <property type="interactions" value="154"/>
</dbReference>
<dbReference type="Gene3D" id="3.40.50.10810">
    <property type="entry name" value="Tandem AAA-ATPase domain"/>
    <property type="match status" value="1"/>
</dbReference>
<dbReference type="GO" id="GO:0016787">
    <property type="term" value="F:hydrolase activity"/>
    <property type="evidence" value="ECO:0007669"/>
    <property type="project" value="UniProtKB-KW"/>
</dbReference>
<accession>A0A2G5CJT3</accession>
<keyword evidence="3" id="KW-0378">Hydrolase</keyword>
<dbReference type="Gene3D" id="3.40.50.300">
    <property type="entry name" value="P-loop containing nucleotide triphosphate hydrolases"/>
    <property type="match status" value="1"/>
</dbReference>
<dbReference type="InterPro" id="IPR014001">
    <property type="entry name" value="Helicase_ATP-bd"/>
</dbReference>
<dbReference type="InterPro" id="IPR001650">
    <property type="entry name" value="Helicase_C-like"/>
</dbReference>
<dbReference type="PROSITE" id="PS51192">
    <property type="entry name" value="HELICASE_ATP_BIND_1"/>
    <property type="match status" value="1"/>
</dbReference>
<evidence type="ECO:0000259" key="7">
    <source>
        <dbReference type="PROSITE" id="PS51192"/>
    </source>
</evidence>
<dbReference type="OrthoDB" id="2020972at2759"/>
<dbReference type="InterPro" id="IPR038718">
    <property type="entry name" value="SNF2-like_sf"/>
</dbReference>
<protein>
    <submittedName>
        <fullName evidence="9">Uncharacterized protein</fullName>
    </submittedName>
</protein>
<evidence type="ECO:0000256" key="4">
    <source>
        <dbReference type="ARBA" id="ARBA00022806"/>
    </source>
</evidence>
<dbReference type="InterPro" id="IPR044567">
    <property type="entry name" value="CLSY/DRD1"/>
</dbReference>
<dbReference type="AlphaFoldDB" id="A0A2G5CJT3"/>
<dbReference type="SMART" id="SM00490">
    <property type="entry name" value="HELICc"/>
    <property type="match status" value="1"/>
</dbReference>
<dbReference type="Pfam" id="PF00176">
    <property type="entry name" value="SNF2-rel_dom"/>
    <property type="match status" value="1"/>
</dbReference>
<dbReference type="PANTHER" id="PTHR45821:SF5">
    <property type="entry name" value="SNF2 DOMAIN-CONTAINING PROTEIN CLASSY 4"/>
    <property type="match status" value="1"/>
</dbReference>
<dbReference type="PROSITE" id="PS51194">
    <property type="entry name" value="HELICASE_CTER"/>
    <property type="match status" value="1"/>
</dbReference>
<keyword evidence="4" id="KW-0347">Helicase</keyword>
<dbReference type="InterPro" id="IPR027417">
    <property type="entry name" value="P-loop_NTPase"/>
</dbReference>